<dbReference type="Proteomes" id="UP000054321">
    <property type="component" value="Unassembled WGS sequence"/>
</dbReference>
<evidence type="ECO:0000259" key="1">
    <source>
        <dbReference type="Pfam" id="PF01814"/>
    </source>
</evidence>
<accession>A0A0C3GTN5</accession>
<dbReference type="STRING" id="913774.A0A0C3GTN5"/>
<reference evidence="3" key="2">
    <citation type="submission" date="2015-01" db="EMBL/GenBank/DDBJ databases">
        <title>Evolutionary Origins and Diversification of the Mycorrhizal Mutualists.</title>
        <authorList>
            <consortium name="DOE Joint Genome Institute"/>
            <consortium name="Mycorrhizal Genomics Consortium"/>
            <person name="Kohler A."/>
            <person name="Kuo A."/>
            <person name="Nagy L.G."/>
            <person name="Floudas D."/>
            <person name="Copeland A."/>
            <person name="Barry K.W."/>
            <person name="Cichocki N."/>
            <person name="Veneault-Fourrey C."/>
            <person name="LaButti K."/>
            <person name="Lindquist E.A."/>
            <person name="Lipzen A."/>
            <person name="Lundell T."/>
            <person name="Morin E."/>
            <person name="Murat C."/>
            <person name="Riley R."/>
            <person name="Ohm R."/>
            <person name="Sun H."/>
            <person name="Tunlid A."/>
            <person name="Henrissat B."/>
            <person name="Grigoriev I.V."/>
            <person name="Hibbett D.S."/>
            <person name="Martin F."/>
        </authorList>
    </citation>
    <scope>NUCLEOTIDE SEQUENCE [LARGE SCALE GENOMIC DNA]</scope>
    <source>
        <strain evidence="3">Zn</strain>
    </source>
</reference>
<dbReference type="AlphaFoldDB" id="A0A0C3GTN5"/>
<dbReference type="Pfam" id="PF01814">
    <property type="entry name" value="Hemerythrin"/>
    <property type="match status" value="1"/>
</dbReference>
<dbReference type="EMBL" id="KN832879">
    <property type="protein sequence ID" value="KIM99425.1"/>
    <property type="molecule type" value="Genomic_DNA"/>
</dbReference>
<dbReference type="OrthoDB" id="9983919at2759"/>
<name>A0A0C3GTN5_OIDMZ</name>
<dbReference type="PANTHER" id="PTHR35585:SF1">
    <property type="entry name" value="HHE DOMAIN PROTEIN (AFU_ORTHOLOGUE AFUA_4G00730)"/>
    <property type="match status" value="1"/>
</dbReference>
<organism evidence="2 3">
    <name type="scientific">Oidiodendron maius (strain Zn)</name>
    <dbReference type="NCBI Taxonomy" id="913774"/>
    <lineage>
        <taxon>Eukaryota</taxon>
        <taxon>Fungi</taxon>
        <taxon>Dikarya</taxon>
        <taxon>Ascomycota</taxon>
        <taxon>Pezizomycotina</taxon>
        <taxon>Leotiomycetes</taxon>
        <taxon>Leotiomycetes incertae sedis</taxon>
        <taxon>Myxotrichaceae</taxon>
        <taxon>Oidiodendron</taxon>
    </lineage>
</organism>
<sequence length="209" mass="23986">MAPMPSFAISEDHRELVQYYKNILNAPDNDTATRWRNQFTCALSRHLMAEEVVVYPVLEKRLGHRWKIITVEDQAVHRTVYVDAEVRYEQTQEKLNALQSMEVNATDFIVSLESLINDVAQYFMDVEMADLPSLDRVLTSRESKSLAYSFTRTKMTVPSRSPLLASNKQTAAGILNWMAAPVDYLSNLFRKFPDERTLGNYEERSAGVN</sequence>
<dbReference type="InterPro" id="IPR012312">
    <property type="entry name" value="Hemerythrin-like"/>
</dbReference>
<dbReference type="InParanoid" id="A0A0C3GTN5"/>
<protein>
    <recommendedName>
        <fullName evidence="1">Hemerythrin-like domain-containing protein</fullName>
    </recommendedName>
</protein>
<gene>
    <name evidence="2" type="ORF">OIDMADRAFT_105015</name>
</gene>
<dbReference type="PANTHER" id="PTHR35585">
    <property type="entry name" value="HHE DOMAIN PROTEIN (AFU_ORTHOLOGUE AFUA_4G00730)"/>
    <property type="match status" value="1"/>
</dbReference>
<dbReference type="HOGENOM" id="CLU_079417_0_0_1"/>
<evidence type="ECO:0000313" key="2">
    <source>
        <dbReference type="EMBL" id="KIM99425.1"/>
    </source>
</evidence>
<evidence type="ECO:0000313" key="3">
    <source>
        <dbReference type="Proteomes" id="UP000054321"/>
    </source>
</evidence>
<proteinExistence type="predicted"/>
<reference evidence="2 3" key="1">
    <citation type="submission" date="2014-04" db="EMBL/GenBank/DDBJ databases">
        <authorList>
            <consortium name="DOE Joint Genome Institute"/>
            <person name="Kuo A."/>
            <person name="Martino E."/>
            <person name="Perotto S."/>
            <person name="Kohler A."/>
            <person name="Nagy L.G."/>
            <person name="Floudas D."/>
            <person name="Copeland A."/>
            <person name="Barry K.W."/>
            <person name="Cichocki N."/>
            <person name="Veneault-Fourrey C."/>
            <person name="LaButti K."/>
            <person name="Lindquist E.A."/>
            <person name="Lipzen A."/>
            <person name="Lundell T."/>
            <person name="Morin E."/>
            <person name="Murat C."/>
            <person name="Sun H."/>
            <person name="Tunlid A."/>
            <person name="Henrissat B."/>
            <person name="Grigoriev I.V."/>
            <person name="Hibbett D.S."/>
            <person name="Martin F."/>
            <person name="Nordberg H.P."/>
            <person name="Cantor M.N."/>
            <person name="Hua S.X."/>
        </authorList>
    </citation>
    <scope>NUCLEOTIDE SEQUENCE [LARGE SCALE GENOMIC DNA]</scope>
    <source>
        <strain evidence="2 3">Zn</strain>
    </source>
</reference>
<keyword evidence="3" id="KW-1185">Reference proteome</keyword>
<feature type="domain" description="Hemerythrin-like" evidence="1">
    <location>
        <begin position="8"/>
        <end position="125"/>
    </location>
</feature>